<protein>
    <submittedName>
        <fullName evidence="1">Uncharacterized protein</fullName>
    </submittedName>
</protein>
<dbReference type="EMBL" id="MSDF01000042">
    <property type="protein sequence ID" value="OPA88087.1"/>
    <property type="molecule type" value="Genomic_DNA"/>
</dbReference>
<accession>A0A1T2Y7G8</accession>
<dbReference type="AlphaFoldDB" id="A0A1T2Y7G8"/>
<dbReference type="OrthoDB" id="8367156at2"/>
<reference evidence="1 2" key="1">
    <citation type="submission" date="2016-12" db="EMBL/GenBank/DDBJ databases">
        <title>Draft genome sequences of seven strains of Pseudomonas fluorescens that produce 4-formylaminooxyvinylglycine.</title>
        <authorList>
            <person name="Okrent R.A."/>
            <person name="Manning V.A."/>
            <person name="Trippe K.M."/>
        </authorList>
    </citation>
    <scope>NUCLEOTIDE SEQUENCE [LARGE SCALE GENOMIC DNA]</scope>
    <source>
        <strain evidence="1 2">P5A</strain>
    </source>
</reference>
<comment type="caution">
    <text evidence="1">The sequence shown here is derived from an EMBL/GenBank/DDBJ whole genome shotgun (WGS) entry which is preliminary data.</text>
</comment>
<proteinExistence type="predicted"/>
<dbReference type="Proteomes" id="UP000190965">
    <property type="component" value="Unassembled WGS sequence"/>
</dbReference>
<evidence type="ECO:0000313" key="2">
    <source>
        <dbReference type="Proteomes" id="UP000190965"/>
    </source>
</evidence>
<name>A0A1T2Y7G8_PSEFL</name>
<gene>
    <name evidence="1" type="ORF">BFW87_23435</name>
</gene>
<evidence type="ECO:0000313" key="1">
    <source>
        <dbReference type="EMBL" id="OPA88087.1"/>
    </source>
</evidence>
<organism evidence="1 2">
    <name type="scientific">Pseudomonas fluorescens</name>
    <dbReference type="NCBI Taxonomy" id="294"/>
    <lineage>
        <taxon>Bacteria</taxon>
        <taxon>Pseudomonadati</taxon>
        <taxon>Pseudomonadota</taxon>
        <taxon>Gammaproteobacteria</taxon>
        <taxon>Pseudomonadales</taxon>
        <taxon>Pseudomonadaceae</taxon>
        <taxon>Pseudomonas</taxon>
    </lineage>
</organism>
<sequence length="197" mass="22575">MLLKSAEYSMISGPLEGIKLSSRCTISQYLDMVVAQDRVAIADFIEQRFLERYLDPVTVRCNSKNGFSIMAISCLMIEALECFAQGRKDSNKLSKRMFHDFFDRHQQFSSFRAVADDFYVHIRCGILHQAETTGGWRIVRKGPLIEGKVINATQFEGRLRKALSGYSARLKAEDWNSHVWEVFKRKMDFICANASAQ</sequence>